<dbReference type="EC" id="2.4.-.-" evidence="6"/>
<accession>A0AAW9R0F4</accession>
<dbReference type="PANTHER" id="PTHR43179">
    <property type="entry name" value="RHAMNOSYLTRANSFERASE WBBL"/>
    <property type="match status" value="1"/>
</dbReference>
<keyword evidence="3 6" id="KW-0808">Transferase</keyword>
<dbReference type="Pfam" id="PF00535">
    <property type="entry name" value="Glycos_transf_2"/>
    <property type="match status" value="1"/>
</dbReference>
<reference evidence="6 7" key="1">
    <citation type="journal article" date="2016" name="Antonie Van Leeuwenhoek">
        <title>Denitratimonas tolerans gen. nov., sp. nov., a denitrifying bacterium isolated from a bioreactor for tannery wastewater treatment.</title>
        <authorList>
            <person name="Han S.I."/>
            <person name="Kim J.O."/>
            <person name="Lee Y.R."/>
            <person name="Ekpeghere K.I."/>
            <person name="Koh S.C."/>
            <person name="Whang K.S."/>
        </authorList>
    </citation>
    <scope>NUCLEOTIDE SEQUENCE [LARGE SCALE GENOMIC DNA]</scope>
    <source>
        <strain evidence="6 7">KACC 17565</strain>
    </source>
</reference>
<dbReference type="EMBL" id="JBBDHC010000001">
    <property type="protein sequence ID" value="MEJ1248087.1"/>
    <property type="molecule type" value="Genomic_DNA"/>
</dbReference>
<dbReference type="GO" id="GO:0016757">
    <property type="term" value="F:glycosyltransferase activity"/>
    <property type="evidence" value="ECO:0007669"/>
    <property type="project" value="UniProtKB-KW"/>
</dbReference>
<evidence type="ECO:0000313" key="6">
    <source>
        <dbReference type="EMBL" id="MEJ1248087.1"/>
    </source>
</evidence>
<evidence type="ECO:0000256" key="2">
    <source>
        <dbReference type="ARBA" id="ARBA00022676"/>
    </source>
</evidence>
<organism evidence="6 7">
    <name type="scientific">Denitratimonas tolerans</name>
    <dbReference type="NCBI Taxonomy" id="1338420"/>
    <lineage>
        <taxon>Bacteria</taxon>
        <taxon>Pseudomonadati</taxon>
        <taxon>Pseudomonadota</taxon>
        <taxon>Gammaproteobacteria</taxon>
        <taxon>Lysobacterales</taxon>
        <taxon>Lysobacteraceae</taxon>
        <taxon>Denitratimonas</taxon>
    </lineage>
</organism>
<evidence type="ECO:0000259" key="5">
    <source>
        <dbReference type="Pfam" id="PF00535"/>
    </source>
</evidence>
<evidence type="ECO:0000256" key="3">
    <source>
        <dbReference type="ARBA" id="ARBA00022679"/>
    </source>
</evidence>
<gene>
    <name evidence="6" type="ORF">WB794_00115</name>
</gene>
<protein>
    <submittedName>
        <fullName evidence="6">Glycosyltransferase family 2 protein</fullName>
        <ecNumber evidence="6">2.4.-.-</ecNumber>
    </submittedName>
</protein>
<dbReference type="SUPFAM" id="SSF53448">
    <property type="entry name" value="Nucleotide-diphospho-sugar transferases"/>
    <property type="match status" value="1"/>
</dbReference>
<name>A0AAW9R0F4_9GAMM</name>
<dbReference type="InterPro" id="IPR029044">
    <property type="entry name" value="Nucleotide-diphossugar_trans"/>
</dbReference>
<dbReference type="PANTHER" id="PTHR43179:SF12">
    <property type="entry name" value="GALACTOFURANOSYLTRANSFERASE GLFT2"/>
    <property type="match status" value="1"/>
</dbReference>
<dbReference type="AlphaFoldDB" id="A0AAW9R0F4"/>
<keyword evidence="7" id="KW-1185">Reference proteome</keyword>
<keyword evidence="2 6" id="KW-0328">Glycosyltransferase</keyword>
<feature type="region of interest" description="Disordered" evidence="4">
    <location>
        <begin position="271"/>
        <end position="293"/>
    </location>
</feature>
<evidence type="ECO:0000256" key="1">
    <source>
        <dbReference type="ARBA" id="ARBA00006739"/>
    </source>
</evidence>
<evidence type="ECO:0000256" key="4">
    <source>
        <dbReference type="SAM" id="MobiDB-lite"/>
    </source>
</evidence>
<dbReference type="Proteomes" id="UP001364472">
    <property type="component" value="Unassembled WGS sequence"/>
</dbReference>
<comment type="similarity">
    <text evidence="1">Belongs to the glycosyltransferase 2 family.</text>
</comment>
<dbReference type="InterPro" id="IPR001173">
    <property type="entry name" value="Glyco_trans_2-like"/>
</dbReference>
<sequence>MNVTVIVPVYQAPDDLARCLVALERTLPDGTRVLLADDASPDPAVPALLERFVAHARLSVRVARREANLGFVGNVNLAFAQSAPDDVILLNSDTVPAPGWYAAMLACAASDARIGTITPWSNNAEICSFPDLCRAAPVPDAAEAARIAQAAHRAGPRAYPELPTGVGFCMYVRRAMLDAIGDFDEATFGRGYGEENDLCRRAAGHGWRNVLCDDAYVAHRGGASFGPTGHQPGGENLARLAARYPHYNAQVAQFILDDPLAPLRERIAAALDAASPPPAGGEGSRQGSLFPSP</sequence>
<dbReference type="RefSeq" id="WP_337333810.1">
    <property type="nucleotide sequence ID" value="NZ_JBBDHC010000001.1"/>
</dbReference>
<proteinExistence type="inferred from homology"/>
<evidence type="ECO:0000313" key="7">
    <source>
        <dbReference type="Proteomes" id="UP001364472"/>
    </source>
</evidence>
<dbReference type="Gene3D" id="3.90.550.10">
    <property type="entry name" value="Spore Coat Polysaccharide Biosynthesis Protein SpsA, Chain A"/>
    <property type="match status" value="1"/>
</dbReference>
<comment type="caution">
    <text evidence="6">The sequence shown here is derived from an EMBL/GenBank/DDBJ whole genome shotgun (WGS) entry which is preliminary data.</text>
</comment>
<feature type="domain" description="Glycosyltransferase 2-like" evidence="5">
    <location>
        <begin position="4"/>
        <end position="113"/>
    </location>
</feature>